<accession>A0A3N7EHF3</accession>
<evidence type="ECO:0000313" key="3">
    <source>
        <dbReference type="Proteomes" id="UP000006729"/>
    </source>
</evidence>
<feature type="transmembrane region" description="Helical" evidence="1">
    <location>
        <begin position="6"/>
        <end position="25"/>
    </location>
</feature>
<dbReference type="Proteomes" id="UP000006729">
    <property type="component" value="Chromosome 2"/>
</dbReference>
<dbReference type="AlphaFoldDB" id="A0A3N7EHF3"/>
<organism evidence="2 3">
    <name type="scientific">Populus trichocarpa</name>
    <name type="common">Western balsam poplar</name>
    <name type="synonym">Populus balsamifera subsp. trichocarpa</name>
    <dbReference type="NCBI Taxonomy" id="3694"/>
    <lineage>
        <taxon>Eukaryota</taxon>
        <taxon>Viridiplantae</taxon>
        <taxon>Streptophyta</taxon>
        <taxon>Embryophyta</taxon>
        <taxon>Tracheophyta</taxon>
        <taxon>Spermatophyta</taxon>
        <taxon>Magnoliopsida</taxon>
        <taxon>eudicotyledons</taxon>
        <taxon>Gunneridae</taxon>
        <taxon>Pentapetalae</taxon>
        <taxon>rosids</taxon>
        <taxon>fabids</taxon>
        <taxon>Malpighiales</taxon>
        <taxon>Salicaceae</taxon>
        <taxon>Saliceae</taxon>
        <taxon>Populus</taxon>
    </lineage>
</organism>
<protein>
    <submittedName>
        <fullName evidence="2">Uncharacterized protein</fullName>
    </submittedName>
</protein>
<keyword evidence="1" id="KW-0472">Membrane</keyword>
<evidence type="ECO:0000256" key="1">
    <source>
        <dbReference type="SAM" id="Phobius"/>
    </source>
</evidence>
<keyword evidence="1" id="KW-1133">Transmembrane helix</keyword>
<keyword evidence="1" id="KW-0812">Transmembrane</keyword>
<sequence length="45" mass="5513">MYIIFTLVFALSFIYIVFLLLHPLFSPPRIHHHRGNQPQQRLHYH</sequence>
<proteinExistence type="predicted"/>
<gene>
    <name evidence="2" type="ORF">POPTR_002G066050</name>
</gene>
<name>A0A3N7EHF3_POPTR</name>
<dbReference type="EMBL" id="CM009291">
    <property type="protein sequence ID" value="RQO86603.1"/>
    <property type="molecule type" value="Genomic_DNA"/>
</dbReference>
<dbReference type="InParanoid" id="A0A3N7EHF3"/>
<evidence type="ECO:0000313" key="2">
    <source>
        <dbReference type="EMBL" id="RQO86603.1"/>
    </source>
</evidence>
<keyword evidence="3" id="KW-1185">Reference proteome</keyword>
<reference evidence="2 3" key="1">
    <citation type="journal article" date="2006" name="Science">
        <title>The genome of black cottonwood, Populus trichocarpa (Torr. &amp; Gray).</title>
        <authorList>
            <person name="Tuskan G.A."/>
            <person name="Difazio S."/>
            <person name="Jansson S."/>
            <person name="Bohlmann J."/>
            <person name="Grigoriev I."/>
            <person name="Hellsten U."/>
            <person name="Putnam N."/>
            <person name="Ralph S."/>
            <person name="Rombauts S."/>
            <person name="Salamov A."/>
            <person name="Schein J."/>
            <person name="Sterck L."/>
            <person name="Aerts A."/>
            <person name="Bhalerao R.R."/>
            <person name="Bhalerao R.P."/>
            <person name="Blaudez D."/>
            <person name="Boerjan W."/>
            <person name="Brun A."/>
            <person name="Brunner A."/>
            <person name="Busov V."/>
            <person name="Campbell M."/>
            <person name="Carlson J."/>
            <person name="Chalot M."/>
            <person name="Chapman J."/>
            <person name="Chen G.L."/>
            <person name="Cooper D."/>
            <person name="Coutinho P.M."/>
            <person name="Couturier J."/>
            <person name="Covert S."/>
            <person name="Cronk Q."/>
            <person name="Cunningham R."/>
            <person name="Davis J."/>
            <person name="Degroeve S."/>
            <person name="Dejardin A."/>
            <person name="Depamphilis C."/>
            <person name="Detter J."/>
            <person name="Dirks B."/>
            <person name="Dubchak I."/>
            <person name="Duplessis S."/>
            <person name="Ehlting J."/>
            <person name="Ellis B."/>
            <person name="Gendler K."/>
            <person name="Goodstein D."/>
            <person name="Gribskov M."/>
            <person name="Grimwood J."/>
            <person name="Groover A."/>
            <person name="Gunter L."/>
            <person name="Hamberger B."/>
            <person name="Heinze B."/>
            <person name="Helariutta Y."/>
            <person name="Henrissat B."/>
            <person name="Holligan D."/>
            <person name="Holt R."/>
            <person name="Huang W."/>
            <person name="Islam-Faridi N."/>
            <person name="Jones S."/>
            <person name="Jones-Rhoades M."/>
            <person name="Jorgensen R."/>
            <person name="Joshi C."/>
            <person name="Kangasjarvi J."/>
            <person name="Karlsson J."/>
            <person name="Kelleher C."/>
            <person name="Kirkpatrick R."/>
            <person name="Kirst M."/>
            <person name="Kohler A."/>
            <person name="Kalluri U."/>
            <person name="Larimer F."/>
            <person name="Leebens-Mack J."/>
            <person name="Leple J.C."/>
            <person name="Locascio P."/>
            <person name="Lou Y."/>
            <person name="Lucas S."/>
            <person name="Martin F."/>
            <person name="Montanini B."/>
            <person name="Napoli C."/>
            <person name="Nelson D.R."/>
            <person name="Nelson C."/>
            <person name="Nieminen K."/>
            <person name="Nilsson O."/>
            <person name="Pereda V."/>
            <person name="Peter G."/>
            <person name="Philippe R."/>
            <person name="Pilate G."/>
            <person name="Poliakov A."/>
            <person name="Razumovskaya J."/>
            <person name="Richardson P."/>
            <person name="Rinaldi C."/>
            <person name="Ritland K."/>
            <person name="Rouze P."/>
            <person name="Ryaboy D."/>
            <person name="Schmutz J."/>
            <person name="Schrader J."/>
            <person name="Segerman B."/>
            <person name="Shin H."/>
            <person name="Siddiqui A."/>
            <person name="Sterky F."/>
            <person name="Terry A."/>
            <person name="Tsai C.J."/>
            <person name="Uberbacher E."/>
            <person name="Unneberg P."/>
            <person name="Vahala J."/>
            <person name="Wall K."/>
            <person name="Wessler S."/>
            <person name="Yang G."/>
            <person name="Yin T."/>
            <person name="Douglas C."/>
            <person name="Marra M."/>
            <person name="Sandberg G."/>
            <person name="Van de Peer Y."/>
            <person name="Rokhsar D."/>
        </authorList>
    </citation>
    <scope>NUCLEOTIDE SEQUENCE [LARGE SCALE GENOMIC DNA]</scope>
    <source>
        <strain evidence="3">cv. Nisqually</strain>
    </source>
</reference>